<proteinExistence type="predicted"/>
<organism evidence="2 3">
    <name type="scientific">Phytophthora palmivora</name>
    <dbReference type="NCBI Taxonomy" id="4796"/>
    <lineage>
        <taxon>Eukaryota</taxon>
        <taxon>Sar</taxon>
        <taxon>Stramenopiles</taxon>
        <taxon>Oomycota</taxon>
        <taxon>Peronosporomycetes</taxon>
        <taxon>Peronosporales</taxon>
        <taxon>Peronosporaceae</taxon>
        <taxon>Phytophthora</taxon>
    </lineage>
</organism>
<feature type="region of interest" description="Disordered" evidence="1">
    <location>
        <begin position="462"/>
        <end position="484"/>
    </location>
</feature>
<protein>
    <submittedName>
        <fullName evidence="2">ATP-binding cassette (ABC) Superfamily</fullName>
    </submittedName>
</protein>
<keyword evidence="2" id="KW-0067">ATP-binding</keyword>
<feature type="compositionally biased region" description="Basic and acidic residues" evidence="1">
    <location>
        <begin position="213"/>
        <end position="226"/>
    </location>
</feature>
<evidence type="ECO:0000256" key="1">
    <source>
        <dbReference type="SAM" id="MobiDB-lite"/>
    </source>
</evidence>
<feature type="compositionally biased region" description="Basic and acidic residues" evidence="1">
    <location>
        <begin position="473"/>
        <end position="484"/>
    </location>
</feature>
<reference evidence="2 3" key="1">
    <citation type="journal article" date="2017" name="Genome Biol. Evol.">
        <title>Phytophthora megakarya and P. palmivora, closely related causal agents of cacao black pod rot, underwent increases in genome sizes and gene numbers by different mechanisms.</title>
        <authorList>
            <person name="Ali S.S."/>
            <person name="Shao J."/>
            <person name="Lary D.J."/>
            <person name="Kronmiller B."/>
            <person name="Shen D."/>
            <person name="Strem M.D."/>
            <person name="Amoako-Attah I."/>
            <person name="Akrofi A.Y."/>
            <person name="Begoude B.A."/>
            <person name="Ten Hoopen G.M."/>
            <person name="Coulibaly K."/>
            <person name="Kebe B.I."/>
            <person name="Melnick R.L."/>
            <person name="Guiltinan M.J."/>
            <person name="Tyler B.M."/>
            <person name="Meinhardt L.W."/>
            <person name="Bailey B.A."/>
        </authorList>
    </citation>
    <scope>NUCLEOTIDE SEQUENCE [LARGE SCALE GENOMIC DNA]</scope>
    <source>
        <strain evidence="3">sbr112.9</strain>
    </source>
</reference>
<name>A0A2P4YB90_9STRA</name>
<dbReference type="EMBL" id="NCKW01004086">
    <property type="protein sequence ID" value="POM75075.1"/>
    <property type="molecule type" value="Genomic_DNA"/>
</dbReference>
<accession>A0A2P4YB90</accession>
<dbReference type="GO" id="GO:0005524">
    <property type="term" value="F:ATP binding"/>
    <property type="evidence" value="ECO:0007669"/>
    <property type="project" value="UniProtKB-KW"/>
</dbReference>
<dbReference type="Proteomes" id="UP000237271">
    <property type="component" value="Unassembled WGS sequence"/>
</dbReference>
<dbReference type="OrthoDB" id="126917at2759"/>
<evidence type="ECO:0000313" key="2">
    <source>
        <dbReference type="EMBL" id="POM75075.1"/>
    </source>
</evidence>
<evidence type="ECO:0000313" key="3">
    <source>
        <dbReference type="Proteomes" id="UP000237271"/>
    </source>
</evidence>
<gene>
    <name evidence="2" type="ORF">PHPALM_7868</name>
</gene>
<sequence>MRLRSVQPLVACSIWFSYPRARYRERVSYPFDAEFENAEEEGAVTESQEISNNLDERGNVLCAFHASVSSGYYPPYEETGSPMFLKKLSAPRGLNQGHTSRGAYECALVQNEPLFVDDIESARCVLLAQHRSPEDRGGLFPVWGYSRAQPENTTTQSQAEDLFWRWVSLTNFTVQELKELREDRLLSYVLDQHDLSIEFAHLIAKRQLHSVMEGHRQQSKSAHDGRGYGTTYAPAVVDPRSRQPSGSQPGAGLPAPSSSATRVHKQLALPRVPPLSDDPLHMEVELAEELSHAFECEAPSPPYPSGPSTSGRDSVGSLLSDDVPELRDHVYTIEIDLGLGPGGQAAAQASKPGTLEVLRQDVDALGRETRKLHECVDRRFPASALKKRRRGLDARSHDGRMPSYKPQGYSYHSAYGYCSYASSFYSVWSYPSYDSRGYQPVYHSQASTLSALVIQRTQPRFEEVSSHLGLPPSEKEDPADRDTT</sequence>
<keyword evidence="2" id="KW-0547">Nucleotide-binding</keyword>
<comment type="caution">
    <text evidence="2">The sequence shown here is derived from an EMBL/GenBank/DDBJ whole genome shotgun (WGS) entry which is preliminary data.</text>
</comment>
<feature type="region of interest" description="Disordered" evidence="1">
    <location>
        <begin position="296"/>
        <end position="316"/>
    </location>
</feature>
<keyword evidence="3" id="KW-1185">Reference proteome</keyword>
<dbReference type="AlphaFoldDB" id="A0A2P4YB90"/>
<feature type="region of interest" description="Disordered" evidence="1">
    <location>
        <begin position="213"/>
        <end position="264"/>
    </location>
</feature>